<reference evidence="1" key="1">
    <citation type="journal article" date="2020" name="Stud. Mycol.">
        <title>101 Dothideomycetes genomes: a test case for predicting lifestyles and emergence of pathogens.</title>
        <authorList>
            <person name="Haridas S."/>
            <person name="Albert R."/>
            <person name="Binder M."/>
            <person name="Bloem J."/>
            <person name="Labutti K."/>
            <person name="Salamov A."/>
            <person name="Andreopoulos B."/>
            <person name="Baker S."/>
            <person name="Barry K."/>
            <person name="Bills G."/>
            <person name="Bluhm B."/>
            <person name="Cannon C."/>
            <person name="Castanera R."/>
            <person name="Culley D."/>
            <person name="Daum C."/>
            <person name="Ezra D."/>
            <person name="Gonzalez J."/>
            <person name="Henrissat B."/>
            <person name="Kuo A."/>
            <person name="Liang C."/>
            <person name="Lipzen A."/>
            <person name="Lutzoni F."/>
            <person name="Magnuson J."/>
            <person name="Mondo S."/>
            <person name="Nolan M."/>
            <person name="Ohm R."/>
            <person name="Pangilinan J."/>
            <person name="Park H.-J."/>
            <person name="Ramirez L."/>
            <person name="Alfaro M."/>
            <person name="Sun H."/>
            <person name="Tritt A."/>
            <person name="Yoshinaga Y."/>
            <person name="Zwiers L.-H."/>
            <person name="Turgeon B."/>
            <person name="Goodwin S."/>
            <person name="Spatafora J."/>
            <person name="Crous P."/>
            <person name="Grigoriev I."/>
        </authorList>
    </citation>
    <scope>NUCLEOTIDE SEQUENCE</scope>
    <source>
        <strain evidence="1">CBS 122367</strain>
    </source>
</reference>
<protein>
    <submittedName>
        <fullName evidence="1">Uncharacterized protein</fullName>
    </submittedName>
</protein>
<dbReference type="EMBL" id="MU005603">
    <property type="protein sequence ID" value="KAF2679509.1"/>
    <property type="molecule type" value="Genomic_DNA"/>
</dbReference>
<proteinExistence type="predicted"/>
<name>A0A6G1INQ6_9PLEO</name>
<accession>A0A6G1INQ6</accession>
<evidence type="ECO:0000313" key="1">
    <source>
        <dbReference type="EMBL" id="KAF2679509.1"/>
    </source>
</evidence>
<keyword evidence="2" id="KW-1185">Reference proteome</keyword>
<gene>
    <name evidence="1" type="ORF">K458DRAFT_422309</name>
</gene>
<sequence>MGDTERISFQLRMPPNATPEKKAQFSQDLFRGPKNRRVRVLYSDNFVTSEVIAQLFLDEPIVGFDME</sequence>
<organism evidence="1 2">
    <name type="scientific">Lentithecium fluviatile CBS 122367</name>
    <dbReference type="NCBI Taxonomy" id="1168545"/>
    <lineage>
        <taxon>Eukaryota</taxon>
        <taxon>Fungi</taxon>
        <taxon>Dikarya</taxon>
        <taxon>Ascomycota</taxon>
        <taxon>Pezizomycotina</taxon>
        <taxon>Dothideomycetes</taxon>
        <taxon>Pleosporomycetidae</taxon>
        <taxon>Pleosporales</taxon>
        <taxon>Massarineae</taxon>
        <taxon>Lentitheciaceae</taxon>
        <taxon>Lentithecium</taxon>
    </lineage>
</organism>
<evidence type="ECO:0000313" key="2">
    <source>
        <dbReference type="Proteomes" id="UP000799291"/>
    </source>
</evidence>
<dbReference type="AlphaFoldDB" id="A0A6G1INQ6"/>
<dbReference type="Proteomes" id="UP000799291">
    <property type="component" value="Unassembled WGS sequence"/>
</dbReference>
<dbReference type="OrthoDB" id="1920326at2759"/>